<evidence type="ECO:0000313" key="6">
    <source>
        <dbReference type="Proteomes" id="UP000323011"/>
    </source>
</evidence>
<dbReference type="SMART" id="SM00119">
    <property type="entry name" value="HECTc"/>
    <property type="match status" value="1"/>
</dbReference>
<dbReference type="Pfam" id="PF00632">
    <property type="entry name" value="HECT"/>
    <property type="match status" value="1"/>
</dbReference>
<comment type="caution">
    <text evidence="5">The sequence shown here is derived from an EMBL/GenBank/DDBJ whole genome shotgun (WGS) entry which is preliminary data.</text>
</comment>
<dbReference type="PANTHER" id="PTHR46654">
    <property type="entry name" value="E3 UBIQUITIN-PROTEIN LIGASE HECTD3"/>
    <property type="match status" value="1"/>
</dbReference>
<reference evidence="5 6" key="1">
    <citation type="submission" date="2019-07" db="EMBL/GenBank/DDBJ databases">
        <title>Genomes of Cafeteria roenbergensis.</title>
        <authorList>
            <person name="Fischer M.G."/>
            <person name="Hackl T."/>
            <person name="Roman M."/>
        </authorList>
    </citation>
    <scope>NUCLEOTIDE SEQUENCE [LARGE SCALE GENOMIC DNA]</scope>
    <source>
        <strain evidence="5 6">BVI</strain>
    </source>
</reference>
<evidence type="ECO:0000259" key="4">
    <source>
        <dbReference type="PROSITE" id="PS50237"/>
    </source>
</evidence>
<feature type="region of interest" description="Disordered" evidence="3">
    <location>
        <begin position="582"/>
        <end position="603"/>
    </location>
</feature>
<dbReference type="InterPro" id="IPR042469">
    <property type="entry name" value="HECTD3"/>
</dbReference>
<keyword evidence="6" id="KW-1185">Reference proteome</keyword>
<gene>
    <name evidence="5" type="ORF">FNF29_04365</name>
</gene>
<feature type="compositionally biased region" description="Low complexity" evidence="3">
    <location>
        <begin position="226"/>
        <end position="235"/>
    </location>
</feature>
<dbReference type="PROSITE" id="PS50237">
    <property type="entry name" value="HECT"/>
    <property type="match status" value="1"/>
</dbReference>
<dbReference type="Gene3D" id="3.30.2410.10">
    <property type="entry name" value="Hect, E3 ligase catalytic domain"/>
    <property type="match status" value="1"/>
</dbReference>
<feature type="active site" description="Glycyl thioester intermediate" evidence="2">
    <location>
        <position position="1928"/>
    </location>
</feature>
<feature type="domain" description="HECT" evidence="4">
    <location>
        <begin position="1548"/>
        <end position="1962"/>
    </location>
</feature>
<dbReference type="SUPFAM" id="SSF56204">
    <property type="entry name" value="Hect, E3 ligase catalytic domain"/>
    <property type="match status" value="1"/>
</dbReference>
<evidence type="ECO:0000256" key="2">
    <source>
        <dbReference type="PROSITE-ProRule" id="PRU00104"/>
    </source>
</evidence>
<evidence type="ECO:0000256" key="3">
    <source>
        <dbReference type="SAM" id="MobiDB-lite"/>
    </source>
</evidence>
<dbReference type="PANTHER" id="PTHR46654:SF1">
    <property type="entry name" value="E3 UBIQUITIN-PROTEIN LIGASE HECTD3"/>
    <property type="match status" value="1"/>
</dbReference>
<name>A0A5A8CG70_CAFRO</name>
<dbReference type="Gene3D" id="3.90.1750.10">
    <property type="entry name" value="Hect, E3 ligase catalytic domains"/>
    <property type="match status" value="1"/>
</dbReference>
<evidence type="ECO:0000313" key="5">
    <source>
        <dbReference type="EMBL" id="KAA0151679.1"/>
    </source>
</evidence>
<dbReference type="EMBL" id="VLTN01000025">
    <property type="protein sequence ID" value="KAA0151679.1"/>
    <property type="molecule type" value="Genomic_DNA"/>
</dbReference>
<proteinExistence type="predicted"/>
<dbReference type="InterPro" id="IPR000569">
    <property type="entry name" value="HECT_dom"/>
</dbReference>
<evidence type="ECO:0000256" key="1">
    <source>
        <dbReference type="ARBA" id="ARBA00022786"/>
    </source>
</evidence>
<feature type="compositionally biased region" description="Gly residues" evidence="3">
    <location>
        <begin position="588"/>
        <end position="601"/>
    </location>
</feature>
<dbReference type="Proteomes" id="UP000323011">
    <property type="component" value="Unassembled WGS sequence"/>
</dbReference>
<feature type="region of interest" description="Disordered" evidence="3">
    <location>
        <begin position="212"/>
        <end position="253"/>
    </location>
</feature>
<organism evidence="5 6">
    <name type="scientific">Cafeteria roenbergensis</name>
    <name type="common">Marine flagellate</name>
    <dbReference type="NCBI Taxonomy" id="33653"/>
    <lineage>
        <taxon>Eukaryota</taxon>
        <taxon>Sar</taxon>
        <taxon>Stramenopiles</taxon>
        <taxon>Bigyra</taxon>
        <taxon>Opalozoa</taxon>
        <taxon>Bicosoecida</taxon>
        <taxon>Cafeteriaceae</taxon>
        <taxon>Cafeteria</taxon>
    </lineage>
</organism>
<keyword evidence="1 2" id="KW-0833">Ubl conjugation pathway</keyword>
<accession>A0A5A8CG70</accession>
<dbReference type="InterPro" id="IPR035983">
    <property type="entry name" value="Hect_E3_ubiquitin_ligase"/>
</dbReference>
<dbReference type="GO" id="GO:0004842">
    <property type="term" value="F:ubiquitin-protein transferase activity"/>
    <property type="evidence" value="ECO:0007669"/>
    <property type="project" value="InterPro"/>
</dbReference>
<sequence>MAELGLVSDGESPASHAEISLRSHPVVFAALRAVGAAALPALAAPSTVLDAGEGSVVADAMSGRDGATAAASAGLALQPSGASGLGSGVVAAEEAAALSGLVRALLQMPAAADEHGWRLETARALGAALRGGDLSGPDRVAAALKASARSSAGGKAAGGAQGGGAAAQPGTLAERTVLADAAAALWAAGGSMEPLREGGAFARAAAQAADADADGAGSGDGDDAGSIDGDAVPSGAGAGAGAGSGDESDASAAEMTAVRQAALLRALHAEPRSGIVLQVLQSRGSVVVAELDDGSAGAGDDAAAAEAATGSVPLAGPAGRLHDGLTLSWEDAFHFGGSRADGAGTGATAPRVVATSSVIGVAALPLHGPSAGTGGPALAAGPFVSRCALVLRAPAMARAAASSSSSSSSLVGSLAQRRALAWRLCLRHFAAAALVRVLRWEPFARAAAGQGLLGPLLDAALTPVNMPGFPSRQAVAVTALVAAQRCAEASAWGGVEFAAAARASRGGEAAVAEGLASGWQSAGVSLTDAEAASWSAAEELASQTRRDVRLCRAALLRFDGDAGAAQGWLHAAPLDSDAISMLDDGKTRGGGGGGGGSGGGSDEAVLEGVRFGAPLIDPKTMVGGAAAEAGAGLAEDVGAADEGEAAAAAAAASSASGAGHDTLSASVIAEGLALPANEPLRSGSMAGLLPEGTPVLVVPRRIADAAARRRLGQPVRSAASGGWGLQGTVAAAPMGVAAPPHMVWVRVFDPSSASAFAVCVSRRRLVVLAGLYGTNLCGADAAAAAGPSSAVAAAASIVPFAEGASAAAEAAMAGLSAAEAAPLASAAAPAADGGGGVAAGLSVPAGDSLVGPLAAMAAPLSMAHSAAASHAARLAAAVLLLAWPDGVPMVPQALGAASGLLTATKMVVADAVSGSSDAGGRPSRAADATAAALTSALKTSLARLVVQECSSAPAATRAALEPAWLCPSCDLRNRRSRASGCMACGSRPGLEAASAGPRETMSRLLIADCAATMGEATRAMTASTGRSGWLRLVESSHPMRPGVEKLKVAIEGASALFVAFNERCRTPVADPACSVMFFADEQCTRMVARRQGPPHAFRPFLAPVNTLYAVVRGPDAATAASSTDSRERYGLRCTVRGLRGVSWSAEPDIRREPSLEWACWLLTYLVREALPEATLRAGALHTGDMLGAMVRFLRTPDAPFKPAVLALVSSVLACPQYFSASDAPDLTAFASIGRSALALLSSAAGAAERLFPPIQLQHALEMAASAHAARAVFATPLFCPVDVSSSAAGAGAAGGVWNPLSDPSTWSPPLAAGKDLASPDVASLPELEALALARELFKPLASAARCAASSPRLGRIPDPWMARAVAEAEGGEPSAVSAARLAAAHRSSAEWTRAMDEELIAWLSGAARAAEKSVPALDAKALTLTARDKSSFPALAFEDDASVRRRFALLRLANALLARCLRLVDATGALGPASMGALLRGAAHLVFAHTKEKVVNAAVKATKRSGTFGSALLLDHDEATAALAAGRCRPETSRCLFVQVYEHLSRHPASDLRGDLDGSECLFRVAFKGQEGIDAGGLFRGTLTDMCEDLFPPPGREAGVDLFVRTPSCAADPAAEPEFAPNPARTNEAASALFRFVGVMMGVSLRFRFCMPFELAPVVWRLVAGDTVGMEDLAGADGAVVALLRSVEDWMPPAGRDASRGAGDGAAGGGGVSGAEAAEAVAALLLDGAVLGDDEALDAALAGLPADDAAFVTRFGGLRFVDSLPGGDGAPLVQGGERRLVLPASRAAFVTLVVQARLRRWAPAARMMRAGLCSMVPARVLPMLGGRDLRTFVCGSDVVDVAVLKAHTVYQPPYDASHKTVKFFWEVMDELSNRERQQVIRYAWGRSRLPTGEDAWRTSHGSSLAFRFLPFAGRSGSPDDSLIEAHTCFFQLNCPAYTSKEIMRKKLLLSVTEGLASGYLIA</sequence>
<protein>
    <recommendedName>
        <fullName evidence="4">HECT domain-containing protein</fullName>
    </recommendedName>
</protein>